<evidence type="ECO:0000256" key="6">
    <source>
        <dbReference type="SAM" id="Coils"/>
    </source>
</evidence>
<dbReference type="PANTHER" id="PTHR10465:SF0">
    <property type="entry name" value="SARCALUMENIN"/>
    <property type="match status" value="1"/>
</dbReference>
<evidence type="ECO:0000256" key="5">
    <source>
        <dbReference type="ARBA" id="ARBA00023136"/>
    </source>
</evidence>
<dbReference type="Gene3D" id="3.40.50.300">
    <property type="entry name" value="P-loop containing nucleotide triphosphate hydrolases"/>
    <property type="match status" value="1"/>
</dbReference>
<dbReference type="Proteomes" id="UP000001345">
    <property type="component" value="Unassembled WGS sequence"/>
</dbReference>
<name>A0AB72ZX58_HELPX</name>
<accession>A0AB72ZX58</accession>
<dbReference type="AlphaFoldDB" id="A0AB72ZX58"/>
<dbReference type="InterPro" id="IPR027417">
    <property type="entry name" value="P-loop_NTPase"/>
</dbReference>
<feature type="coiled-coil region" evidence="6">
    <location>
        <begin position="246"/>
        <end position="280"/>
    </location>
</feature>
<keyword evidence="6" id="KW-0175">Coiled coil</keyword>
<evidence type="ECO:0000256" key="2">
    <source>
        <dbReference type="ARBA" id="ARBA00022741"/>
    </source>
</evidence>
<dbReference type="SUPFAM" id="SSF52540">
    <property type="entry name" value="P-loop containing nucleoside triphosphate hydrolases"/>
    <property type="match status" value="1"/>
</dbReference>
<evidence type="ECO:0000256" key="1">
    <source>
        <dbReference type="ARBA" id="ARBA00004370"/>
    </source>
</evidence>
<proteinExistence type="predicted"/>
<dbReference type="GO" id="GO:0016020">
    <property type="term" value="C:membrane"/>
    <property type="evidence" value="ECO:0007669"/>
    <property type="project" value="UniProtKB-SubCell"/>
</dbReference>
<keyword evidence="4" id="KW-0342">GTP-binding</keyword>
<evidence type="ECO:0000313" key="8">
    <source>
        <dbReference type="EMBL" id="EKQ72892.1"/>
    </source>
</evidence>
<dbReference type="GO" id="GO:0003924">
    <property type="term" value="F:GTPase activity"/>
    <property type="evidence" value="ECO:0007669"/>
    <property type="project" value="InterPro"/>
</dbReference>
<dbReference type="InterPro" id="IPR027094">
    <property type="entry name" value="Mitofusin_fam"/>
</dbReference>
<sequence>MVKNADISAIKKQIEAYEKLSGNIEMKFREAYEEFILHFINKIRVGLEETLKKAIQTAKVGAEEEEGVERYTERVKQGGLGGWARWFGSVFGEKDWGYDEVERTRAVIKAGAVLDYLTEMHGSCEGALNDSTRSFKVVFKKELYAKVFSQLREIISDDLIDEVAFKKSVDAVLDSIEFEEFDYADKLPGEIRGKTGFLKGDEANAFIQSVGNYVRNFEAEAKKDVKGYIQGLREDLGEQDFANGVLSKLQKDMQNLHNQVQNKEQSIAQLDAKIQALKGDPMSINFFNGIFNDNSRAENHHNTEGLKERYDLIARILNAKTSNEGLEEYQSVLDNEFLEFASGVDSLKEKEIALLTLQEIQKELQLVASYPSLFQKTIVAVGGGFSAGKSTFLNNLLGLKLKLPEDMNPTTAIPTYCLKGKKEVLIGFSQNGGMVELPNLAFDHQFLESLGFNLKEIMPFMLLSAPSAPFEFLCFIDTPGFNPANQGYTGGDKEVSKESLKHAKHILWLVSCERGGIERDDLGFLQELYEEGKQVFIVLSRADRCTKSQLEEVAKQIKETLKDHGIEFLGICAYSATRYQEYKEFSEKSKVFDSLEEFLMELNQRSKKQNEILGYLYDVHRMYERAIQQDANRFKRYQKALHSVKLDLIQKGFDDFNDDAFNKIHSLNNEFSEQERSKREDLVRLNEVIGLFKESVDKVFDRVSAFTFEKYKEQNDDEEDDEANYREFEEIKKMVLYFREWCMFRLDWYDLSQEEIQQCRDWMDEDNELLQLDYSLKNLLRLREYKERNEKVYQESLNDEELQNDLREWRRSKRR</sequence>
<feature type="domain" description="Dynamin N-terminal" evidence="7">
    <location>
        <begin position="379"/>
        <end position="540"/>
    </location>
</feature>
<keyword evidence="2" id="KW-0547">Nucleotide-binding</keyword>
<gene>
    <name evidence="8" type="ORF">HMPREF1391_00132</name>
</gene>
<dbReference type="PANTHER" id="PTHR10465">
    <property type="entry name" value="TRANSMEMBRANE GTPASE FZO1"/>
    <property type="match status" value="1"/>
</dbReference>
<comment type="subcellular location">
    <subcellularLocation>
        <location evidence="1">Membrane</location>
    </subcellularLocation>
</comment>
<protein>
    <recommendedName>
        <fullName evidence="7">Dynamin N-terminal domain-containing protein</fullName>
    </recommendedName>
</protein>
<evidence type="ECO:0000259" key="7">
    <source>
        <dbReference type="Pfam" id="PF00350"/>
    </source>
</evidence>
<organism evidence="8 9">
    <name type="scientific">Helicobacter pylori GAM100Ai</name>
    <dbReference type="NCBI Taxonomy" id="1159019"/>
    <lineage>
        <taxon>Bacteria</taxon>
        <taxon>Pseudomonadati</taxon>
        <taxon>Campylobacterota</taxon>
        <taxon>Epsilonproteobacteria</taxon>
        <taxon>Campylobacterales</taxon>
        <taxon>Helicobacteraceae</taxon>
        <taxon>Helicobacter</taxon>
    </lineage>
</organism>
<keyword evidence="5" id="KW-0472">Membrane</keyword>
<dbReference type="GO" id="GO:0005525">
    <property type="term" value="F:GTP binding"/>
    <property type="evidence" value="ECO:0007669"/>
    <property type="project" value="UniProtKB-KW"/>
</dbReference>
<dbReference type="EMBL" id="ANFP01000007">
    <property type="protein sequence ID" value="EKQ72892.1"/>
    <property type="molecule type" value="Genomic_DNA"/>
</dbReference>
<evidence type="ECO:0000256" key="4">
    <source>
        <dbReference type="ARBA" id="ARBA00023134"/>
    </source>
</evidence>
<evidence type="ECO:0000256" key="3">
    <source>
        <dbReference type="ARBA" id="ARBA00022801"/>
    </source>
</evidence>
<dbReference type="Pfam" id="PF00350">
    <property type="entry name" value="Dynamin_N"/>
    <property type="match status" value="1"/>
</dbReference>
<keyword evidence="3" id="KW-0378">Hydrolase</keyword>
<comment type="caution">
    <text evidence="8">The sequence shown here is derived from an EMBL/GenBank/DDBJ whole genome shotgun (WGS) entry which is preliminary data.</text>
</comment>
<evidence type="ECO:0000313" key="9">
    <source>
        <dbReference type="Proteomes" id="UP000001345"/>
    </source>
</evidence>
<dbReference type="InterPro" id="IPR045063">
    <property type="entry name" value="Dynamin_N"/>
</dbReference>
<reference evidence="9" key="1">
    <citation type="submission" date="2023-07" db="EMBL/GenBank/DDBJ databases">
        <authorList>
            <person name="Weinstock G."/>
            <person name="Sodergren E."/>
            <person name="Lobos E.A."/>
            <person name="Fulton L."/>
            <person name="Fulton R."/>
            <person name="Courtney L."/>
            <person name="Fronick C."/>
            <person name="O'Laughlin M."/>
            <person name="Godfrey J."/>
            <person name="Wilson R.M."/>
            <person name="Miner T."/>
            <person name="Farmer C."/>
            <person name="Delehaunty K."/>
            <person name="Cordes M."/>
            <person name="Minx P."/>
            <person name="Tomlinson C."/>
            <person name="Chen J."/>
            <person name="Wollam A."/>
            <person name="Pepin K.H."/>
            <person name="Bhonagiri V."/>
            <person name="Zhang X."/>
            <person name="Suruliraj S."/>
            <person name="Antonio M."/>
            <person name="Secka O."/>
            <person name="Thomas J."/>
            <person name="Warren W."/>
            <person name="Mitreva M."/>
            <person name="Mardis E.R."/>
            <person name="Wilson R.K."/>
        </authorList>
    </citation>
    <scope>NUCLEOTIDE SEQUENCE [LARGE SCALE GENOMIC DNA]</scope>
    <source>
        <strain evidence="9">GAM100Ai</strain>
    </source>
</reference>